<dbReference type="SMART" id="SM00564">
    <property type="entry name" value="PQQ"/>
    <property type="match status" value="3"/>
</dbReference>
<dbReference type="Pfam" id="PF13360">
    <property type="entry name" value="PQQ_2"/>
    <property type="match status" value="1"/>
</dbReference>
<dbReference type="InterPro" id="IPR002372">
    <property type="entry name" value="PQQ_rpt_dom"/>
</dbReference>
<accession>A0A1I6L3R4</accession>
<dbReference type="InterPro" id="IPR018391">
    <property type="entry name" value="PQQ_b-propeller_rpt"/>
</dbReference>
<dbReference type="AlphaFoldDB" id="A0A1I6L3R4"/>
<dbReference type="InterPro" id="IPR006311">
    <property type="entry name" value="TAT_signal"/>
</dbReference>
<proteinExistence type="predicted"/>
<protein>
    <submittedName>
        <fullName evidence="2">PQQ-like domain-containing protein</fullName>
    </submittedName>
</protein>
<dbReference type="PANTHER" id="PTHR34512:SF30">
    <property type="entry name" value="OUTER MEMBRANE PROTEIN ASSEMBLY FACTOR BAMB"/>
    <property type="match status" value="1"/>
</dbReference>
<gene>
    <name evidence="2" type="ORF">SAMN05216559_1969</name>
</gene>
<dbReference type="Gene3D" id="2.130.10.10">
    <property type="entry name" value="YVTN repeat-like/Quinoprotein amine dehydrogenase"/>
    <property type="match status" value="1"/>
</dbReference>
<organism evidence="2 3">
    <name type="scientific">Halomicrobium zhouii</name>
    <dbReference type="NCBI Taxonomy" id="767519"/>
    <lineage>
        <taxon>Archaea</taxon>
        <taxon>Methanobacteriati</taxon>
        <taxon>Methanobacteriota</taxon>
        <taxon>Stenosarchaea group</taxon>
        <taxon>Halobacteria</taxon>
        <taxon>Halobacteriales</taxon>
        <taxon>Haloarculaceae</taxon>
        <taxon>Halomicrobium</taxon>
    </lineage>
</organism>
<dbReference type="SUPFAM" id="SSF63825">
    <property type="entry name" value="YWTD domain"/>
    <property type="match status" value="1"/>
</dbReference>
<reference evidence="2 3" key="1">
    <citation type="submission" date="2016-10" db="EMBL/GenBank/DDBJ databases">
        <authorList>
            <person name="de Groot N.N."/>
        </authorList>
    </citation>
    <scope>NUCLEOTIDE SEQUENCE [LARGE SCALE GENOMIC DNA]</scope>
    <source>
        <strain evidence="2 3">CGMCC 1.10457</strain>
    </source>
</reference>
<evidence type="ECO:0000313" key="2">
    <source>
        <dbReference type="EMBL" id="SFR98089.1"/>
    </source>
</evidence>
<dbReference type="PROSITE" id="PS51318">
    <property type="entry name" value="TAT"/>
    <property type="match status" value="1"/>
</dbReference>
<dbReference type="EMBL" id="FOZK01000002">
    <property type="protein sequence ID" value="SFR98089.1"/>
    <property type="molecule type" value="Genomic_DNA"/>
</dbReference>
<dbReference type="PANTHER" id="PTHR34512">
    <property type="entry name" value="CELL SURFACE PROTEIN"/>
    <property type="match status" value="1"/>
</dbReference>
<name>A0A1I6L3R4_9EURY</name>
<evidence type="ECO:0000313" key="3">
    <source>
        <dbReference type="Proteomes" id="UP000199062"/>
    </source>
</evidence>
<keyword evidence="3" id="KW-1185">Reference proteome</keyword>
<dbReference type="SUPFAM" id="SSF50998">
    <property type="entry name" value="Quinoprotein alcohol dehydrogenase-like"/>
    <property type="match status" value="1"/>
</dbReference>
<dbReference type="InterPro" id="IPR015943">
    <property type="entry name" value="WD40/YVTN_repeat-like_dom_sf"/>
</dbReference>
<feature type="domain" description="Pyrrolo-quinoline quinone repeat" evidence="1">
    <location>
        <begin position="262"/>
        <end position="391"/>
    </location>
</feature>
<dbReference type="STRING" id="767519.SAMN05216559_1969"/>
<sequence length="402" mass="42695">MTSITRRQLLGAGAALAVGGYGGHRLLRGAPEASFDAWAPAQDTWPLLRYDAANTAHNPHASPPRQAPTRRALTSVESPVRPLVGSSRIVLYGSSLASYPREIGAVTTVTDATVRHAGLGPGGTLHAVQQTDESESRYAVVSYDGTTETNRYMLRDRRPSSLTVGPTEVYVGTPSRNVLAIQSGTKDWHVDGMMPALEGGRLYTAGASDGVVAYAERSGVDRPLSAGPKRLWTGEWIPGQVHQPAVANGRLLVGTYDVPPNGGVVGAYDTENGERLWEPRNLGMDVATPAVVGDRGYTAVGTDGLQSGRVVALDLTTGETLWEDETDWYAYAPVVSEETLVVVGQVRDGDEFSAGKVRAYDTTSGEVLWTVTFESAVPNRAGVSLVGERVYATIGTTLSELA</sequence>
<dbReference type="Proteomes" id="UP000199062">
    <property type="component" value="Unassembled WGS sequence"/>
</dbReference>
<dbReference type="InterPro" id="IPR011047">
    <property type="entry name" value="Quinoprotein_ADH-like_sf"/>
</dbReference>
<evidence type="ECO:0000259" key="1">
    <source>
        <dbReference type="Pfam" id="PF13360"/>
    </source>
</evidence>